<dbReference type="PROSITE" id="PS51675">
    <property type="entry name" value="SAM_MT_TRM10"/>
    <property type="match status" value="1"/>
</dbReference>
<evidence type="ECO:0000313" key="9">
    <source>
        <dbReference type="Proteomes" id="UP001163046"/>
    </source>
</evidence>
<feature type="compositionally biased region" description="Basic and acidic residues" evidence="6">
    <location>
        <begin position="182"/>
        <end position="199"/>
    </location>
</feature>
<keyword evidence="3 8" id="KW-0808">Transferase</keyword>
<sequence>MEDDTGKQKHEEETEQPTMSKRQRKKLLKHQLFVENRKIKRKEKKERKKEQKRKLQEEGATEDGQASSSMNVKKIKSMSSEDASSLRVAIDLSFDDLMSDRDIHKLLKQVQRTYAINRRAMHPVQLYFTSFGGRSKTILEEIKCNYGNWDVHIKTEPYSDIFSQEDTKDWREAVFKVVPARKREVASERKEVGNEKNDGDENGVASDGESEEESDEGNDDQVNK</sequence>
<evidence type="ECO:0000256" key="5">
    <source>
        <dbReference type="ARBA" id="ARBA00048434"/>
    </source>
</evidence>
<evidence type="ECO:0000259" key="7">
    <source>
        <dbReference type="PROSITE" id="PS51675"/>
    </source>
</evidence>
<feature type="compositionally biased region" description="Acidic residues" evidence="6">
    <location>
        <begin position="208"/>
        <end position="224"/>
    </location>
</feature>
<feature type="compositionally biased region" description="Polar residues" evidence="6">
    <location>
        <begin position="64"/>
        <end position="78"/>
    </location>
</feature>
<keyword evidence="4" id="KW-0949">S-adenosyl-L-methionine</keyword>
<comment type="catalytic activity">
    <reaction evidence="5">
        <text>guanosine(9) in tRNA + S-adenosyl-L-methionine = N(1)-methylguanosine(9) in tRNA + S-adenosyl-L-homocysteine + H(+)</text>
        <dbReference type="Rhea" id="RHEA:43156"/>
        <dbReference type="Rhea" id="RHEA-COMP:10367"/>
        <dbReference type="Rhea" id="RHEA-COMP:10368"/>
        <dbReference type="ChEBI" id="CHEBI:15378"/>
        <dbReference type="ChEBI" id="CHEBI:57856"/>
        <dbReference type="ChEBI" id="CHEBI:59789"/>
        <dbReference type="ChEBI" id="CHEBI:73542"/>
        <dbReference type="ChEBI" id="CHEBI:74269"/>
        <dbReference type="EC" id="2.1.1.221"/>
    </reaction>
</comment>
<feature type="domain" description="SAM-dependent MTase TRM10-type" evidence="7">
    <location>
        <begin position="70"/>
        <end position="224"/>
    </location>
</feature>
<dbReference type="PANTHER" id="PTHR13563:SF13">
    <property type="entry name" value="TRNA METHYLTRANSFERASE 10 HOMOLOG A"/>
    <property type="match status" value="1"/>
</dbReference>
<feature type="region of interest" description="Disordered" evidence="6">
    <location>
        <begin position="1"/>
        <end position="78"/>
    </location>
</feature>
<evidence type="ECO:0000313" key="8">
    <source>
        <dbReference type="EMBL" id="KAJ7363245.1"/>
    </source>
</evidence>
<organism evidence="8 9">
    <name type="scientific">Desmophyllum pertusum</name>
    <dbReference type="NCBI Taxonomy" id="174260"/>
    <lineage>
        <taxon>Eukaryota</taxon>
        <taxon>Metazoa</taxon>
        <taxon>Cnidaria</taxon>
        <taxon>Anthozoa</taxon>
        <taxon>Hexacorallia</taxon>
        <taxon>Scleractinia</taxon>
        <taxon>Caryophylliina</taxon>
        <taxon>Caryophylliidae</taxon>
        <taxon>Desmophyllum</taxon>
    </lineage>
</organism>
<accession>A0A9W9YQJ8</accession>
<dbReference type="GO" id="GO:0052905">
    <property type="term" value="F:tRNA (guanosine(9)-N1)-methyltransferase activity"/>
    <property type="evidence" value="ECO:0007669"/>
    <property type="project" value="UniProtKB-EC"/>
</dbReference>
<dbReference type="PANTHER" id="PTHR13563">
    <property type="entry name" value="TRNA (GUANINE-9-) METHYLTRANSFERASE"/>
    <property type="match status" value="1"/>
</dbReference>
<evidence type="ECO:0000256" key="6">
    <source>
        <dbReference type="SAM" id="MobiDB-lite"/>
    </source>
</evidence>
<dbReference type="EMBL" id="MU827306">
    <property type="protein sequence ID" value="KAJ7363245.1"/>
    <property type="molecule type" value="Genomic_DNA"/>
</dbReference>
<dbReference type="EC" id="2.1.1.221" evidence="1"/>
<dbReference type="OrthoDB" id="278300at2759"/>
<dbReference type="Proteomes" id="UP001163046">
    <property type="component" value="Unassembled WGS sequence"/>
</dbReference>
<comment type="caution">
    <text evidence="8">The sequence shown here is derived from an EMBL/GenBank/DDBJ whole genome shotgun (WGS) entry which is preliminary data.</text>
</comment>
<evidence type="ECO:0000256" key="3">
    <source>
        <dbReference type="ARBA" id="ARBA00022679"/>
    </source>
</evidence>
<reference evidence="8" key="1">
    <citation type="submission" date="2023-01" db="EMBL/GenBank/DDBJ databases">
        <title>Genome assembly of the deep-sea coral Lophelia pertusa.</title>
        <authorList>
            <person name="Herrera S."/>
            <person name="Cordes E."/>
        </authorList>
    </citation>
    <scope>NUCLEOTIDE SEQUENCE</scope>
    <source>
        <strain evidence="8">USNM1676648</strain>
        <tissue evidence="8">Polyp</tissue>
    </source>
</reference>
<feature type="region of interest" description="Disordered" evidence="6">
    <location>
        <begin position="182"/>
        <end position="224"/>
    </location>
</feature>
<dbReference type="InterPro" id="IPR007356">
    <property type="entry name" value="tRNA_m1G_MeTrfase_euk"/>
</dbReference>
<evidence type="ECO:0000256" key="1">
    <source>
        <dbReference type="ARBA" id="ARBA00012797"/>
    </source>
</evidence>
<dbReference type="Gene3D" id="3.40.1280.30">
    <property type="match status" value="1"/>
</dbReference>
<evidence type="ECO:0000256" key="2">
    <source>
        <dbReference type="ARBA" id="ARBA00022603"/>
    </source>
</evidence>
<proteinExistence type="predicted"/>
<feature type="compositionally biased region" description="Basic and acidic residues" evidence="6">
    <location>
        <begin position="1"/>
        <end position="12"/>
    </location>
</feature>
<name>A0A9W9YQJ8_9CNID</name>
<feature type="compositionally biased region" description="Basic residues" evidence="6">
    <location>
        <begin position="38"/>
        <end position="52"/>
    </location>
</feature>
<protein>
    <recommendedName>
        <fullName evidence="1">tRNA (guanine(9)-N(1))-methyltransferase</fullName>
        <ecNumber evidence="1">2.1.1.221</ecNumber>
    </recommendedName>
</protein>
<dbReference type="AlphaFoldDB" id="A0A9W9YQJ8"/>
<dbReference type="InterPro" id="IPR038459">
    <property type="entry name" value="MT_TRM10-typ_sf"/>
</dbReference>
<gene>
    <name evidence="8" type="primary">TRMT10A</name>
    <name evidence="8" type="ORF">OS493_011527</name>
</gene>
<keyword evidence="9" id="KW-1185">Reference proteome</keyword>
<keyword evidence="2 8" id="KW-0489">Methyltransferase</keyword>
<dbReference type="GO" id="GO:0000049">
    <property type="term" value="F:tRNA binding"/>
    <property type="evidence" value="ECO:0007669"/>
    <property type="project" value="TreeGrafter"/>
</dbReference>
<evidence type="ECO:0000256" key="4">
    <source>
        <dbReference type="ARBA" id="ARBA00022691"/>
    </source>
</evidence>
<dbReference type="GO" id="GO:0002939">
    <property type="term" value="P:tRNA N1-guanine methylation"/>
    <property type="evidence" value="ECO:0007669"/>
    <property type="project" value="TreeGrafter"/>
</dbReference>
<dbReference type="GO" id="GO:0005634">
    <property type="term" value="C:nucleus"/>
    <property type="evidence" value="ECO:0007669"/>
    <property type="project" value="TreeGrafter"/>
</dbReference>
<dbReference type="InterPro" id="IPR028564">
    <property type="entry name" value="MT_TRM10-typ"/>
</dbReference>